<keyword evidence="1" id="KW-0862">Zinc</keyword>
<dbReference type="PROSITE" id="PS50089">
    <property type="entry name" value="ZF_RING_2"/>
    <property type="match status" value="1"/>
</dbReference>
<dbReference type="Pfam" id="PF13639">
    <property type="entry name" value="zf-RING_2"/>
    <property type="match status" value="1"/>
</dbReference>
<keyword evidence="1" id="KW-0863">Zinc-finger</keyword>
<evidence type="ECO:0000256" key="1">
    <source>
        <dbReference type="PROSITE-ProRule" id="PRU00175"/>
    </source>
</evidence>
<evidence type="ECO:0000313" key="5">
    <source>
        <dbReference type="Proteomes" id="UP000664534"/>
    </source>
</evidence>
<dbReference type="GO" id="GO:0008270">
    <property type="term" value="F:zinc ion binding"/>
    <property type="evidence" value="ECO:0007669"/>
    <property type="project" value="UniProtKB-KW"/>
</dbReference>
<accession>A0A8H3FLD0</accession>
<feature type="compositionally biased region" description="Acidic residues" evidence="2">
    <location>
        <begin position="114"/>
        <end position="123"/>
    </location>
</feature>
<keyword evidence="1" id="KW-0479">Metal-binding</keyword>
<name>A0A8H3FLD0_9LECA</name>
<gene>
    <name evidence="4" type="ORF">IMSHALPRED_007159</name>
</gene>
<reference evidence="4" key="1">
    <citation type="submission" date="2021-03" db="EMBL/GenBank/DDBJ databases">
        <authorList>
            <person name="Tagirdzhanova G."/>
        </authorList>
    </citation>
    <scope>NUCLEOTIDE SEQUENCE</scope>
</reference>
<feature type="region of interest" description="Disordered" evidence="2">
    <location>
        <begin position="114"/>
        <end position="165"/>
    </location>
</feature>
<feature type="domain" description="RING-type" evidence="3">
    <location>
        <begin position="39"/>
        <end position="81"/>
    </location>
</feature>
<dbReference type="InterPro" id="IPR001841">
    <property type="entry name" value="Znf_RING"/>
</dbReference>
<evidence type="ECO:0000313" key="4">
    <source>
        <dbReference type="EMBL" id="CAF9927207.1"/>
    </source>
</evidence>
<feature type="compositionally biased region" description="Acidic residues" evidence="2">
    <location>
        <begin position="129"/>
        <end position="165"/>
    </location>
</feature>
<protein>
    <recommendedName>
        <fullName evidence="3">RING-type domain-containing protein</fullName>
    </recommendedName>
</protein>
<dbReference type="OrthoDB" id="8062037at2759"/>
<dbReference type="InterPro" id="IPR013083">
    <property type="entry name" value="Znf_RING/FYVE/PHD"/>
</dbReference>
<dbReference type="SUPFAM" id="SSF57850">
    <property type="entry name" value="RING/U-box"/>
    <property type="match status" value="1"/>
</dbReference>
<dbReference type="AlphaFoldDB" id="A0A8H3FLD0"/>
<evidence type="ECO:0000259" key="3">
    <source>
        <dbReference type="PROSITE" id="PS50089"/>
    </source>
</evidence>
<dbReference type="Gene3D" id="3.30.40.10">
    <property type="entry name" value="Zinc/RING finger domain, C3HC4 (zinc finger)"/>
    <property type="match status" value="1"/>
</dbReference>
<comment type="caution">
    <text evidence="4">The sequence shown here is derived from an EMBL/GenBank/DDBJ whole genome shotgun (WGS) entry which is preliminary data.</text>
</comment>
<dbReference type="EMBL" id="CAJPDT010000045">
    <property type="protein sequence ID" value="CAF9927207.1"/>
    <property type="molecule type" value="Genomic_DNA"/>
</dbReference>
<sequence length="165" mass="18913">MSELHKDPADHKATMTDKQFLSQLLRKENTVHVEEGQECMVCLGTVPVERQIQLPCNPKHTVGHFCIVRWLEGHNTCPLCRHEFFPAEQDIDLADDEEVLEVVFDQVADILYEDEDMSDEVTDSSDNSDFVDDGAEVNDDDENMSSEDDFSSDEDREDDEQEQDD</sequence>
<evidence type="ECO:0000256" key="2">
    <source>
        <dbReference type="SAM" id="MobiDB-lite"/>
    </source>
</evidence>
<organism evidence="4 5">
    <name type="scientific">Imshaugia aleurites</name>
    <dbReference type="NCBI Taxonomy" id="172621"/>
    <lineage>
        <taxon>Eukaryota</taxon>
        <taxon>Fungi</taxon>
        <taxon>Dikarya</taxon>
        <taxon>Ascomycota</taxon>
        <taxon>Pezizomycotina</taxon>
        <taxon>Lecanoromycetes</taxon>
        <taxon>OSLEUM clade</taxon>
        <taxon>Lecanoromycetidae</taxon>
        <taxon>Lecanorales</taxon>
        <taxon>Lecanorineae</taxon>
        <taxon>Parmeliaceae</taxon>
        <taxon>Imshaugia</taxon>
    </lineage>
</organism>
<keyword evidence="5" id="KW-1185">Reference proteome</keyword>
<proteinExistence type="predicted"/>
<dbReference type="Proteomes" id="UP000664534">
    <property type="component" value="Unassembled WGS sequence"/>
</dbReference>